<dbReference type="SUPFAM" id="SSF69500">
    <property type="entry name" value="DTD-like"/>
    <property type="match status" value="1"/>
</dbReference>
<dbReference type="HAMAP" id="MF_00518">
    <property type="entry name" value="Deacylase_Dtd"/>
    <property type="match status" value="1"/>
</dbReference>
<name>A0ABX8BES6_9BACT</name>
<feature type="short sequence motif" description="Gly-cisPro motif, important for rejection of L-amino acids" evidence="2">
    <location>
        <begin position="137"/>
        <end position="138"/>
    </location>
</feature>
<dbReference type="InterPro" id="IPR023509">
    <property type="entry name" value="DTD-like_sf"/>
</dbReference>
<dbReference type="NCBIfam" id="TIGR00256">
    <property type="entry name" value="D-aminoacyl-tRNA deacylase"/>
    <property type="match status" value="1"/>
</dbReference>
<keyword evidence="2" id="KW-0963">Cytoplasm</keyword>
<comment type="subcellular location">
    <subcellularLocation>
        <location evidence="2">Cytoplasm</location>
    </subcellularLocation>
</comment>
<dbReference type="PANTHER" id="PTHR10472">
    <property type="entry name" value="D-TYROSYL-TRNA TYR DEACYLASE"/>
    <property type="match status" value="1"/>
</dbReference>
<evidence type="ECO:0000256" key="1">
    <source>
        <dbReference type="ARBA" id="ARBA00009673"/>
    </source>
</evidence>
<dbReference type="Pfam" id="PF02580">
    <property type="entry name" value="Tyr_Deacylase"/>
    <property type="match status" value="1"/>
</dbReference>
<dbReference type="Gene3D" id="3.50.80.10">
    <property type="entry name" value="D-tyrosyl-tRNA(Tyr) deacylase"/>
    <property type="match status" value="1"/>
</dbReference>
<comment type="subunit">
    <text evidence="2">Homodimer.</text>
</comment>
<comment type="domain">
    <text evidence="2">A Gly-cisPro motif from one monomer fits into the active site of the other monomer to allow specific chiral rejection of L-amino acids.</text>
</comment>
<dbReference type="EC" id="3.1.1.-" evidence="2"/>
<proteinExistence type="inferred from homology"/>
<keyword evidence="2 3" id="KW-0378">Hydrolase</keyword>
<evidence type="ECO:0000313" key="3">
    <source>
        <dbReference type="EMBL" id="QUW03570.1"/>
    </source>
</evidence>
<comment type="similarity">
    <text evidence="1 2">Belongs to the DTD family.</text>
</comment>
<keyword evidence="4" id="KW-1185">Reference proteome</keyword>
<sequence length="153" mass="16277">MRLVIQRVTQASVTVGGDMVGRCGRGLCILVGVTHQDTEADADWLAEKTANLRIFEDTAGKMNQSLLEIGGGALVVSQFTLYGDARKGRRPSFTEAAPPTLAEPLVRRYADALRLLGVPVETGVFGALMQVEIHNDGPVTLVLERSSLASVGA</sequence>
<organism evidence="3 4">
    <name type="scientific">Chloracidobacterium validum</name>
    <dbReference type="NCBI Taxonomy" id="2821543"/>
    <lineage>
        <taxon>Bacteria</taxon>
        <taxon>Pseudomonadati</taxon>
        <taxon>Acidobacteriota</taxon>
        <taxon>Terriglobia</taxon>
        <taxon>Terriglobales</taxon>
        <taxon>Acidobacteriaceae</taxon>
        <taxon>Chloracidobacterium</taxon>
    </lineage>
</organism>
<keyword evidence="2" id="KW-0694">RNA-binding</keyword>
<dbReference type="RefSeq" id="WP_211429460.1">
    <property type="nucleotide sequence ID" value="NZ_CP072648.1"/>
</dbReference>
<dbReference type="CDD" id="cd00563">
    <property type="entry name" value="Dtyr_deacylase"/>
    <property type="match status" value="1"/>
</dbReference>
<gene>
    <name evidence="2 3" type="primary">dtd</name>
    <name evidence="3" type="ORF">J8C06_03805</name>
</gene>
<accession>A0ABX8BES6</accession>
<dbReference type="PANTHER" id="PTHR10472:SF5">
    <property type="entry name" value="D-AMINOACYL-TRNA DEACYLASE 1"/>
    <property type="match status" value="1"/>
</dbReference>
<dbReference type="InterPro" id="IPR003732">
    <property type="entry name" value="Daa-tRNA_deacyls_DTD"/>
</dbReference>
<dbReference type="EMBL" id="CP072648">
    <property type="protein sequence ID" value="QUW03570.1"/>
    <property type="molecule type" value="Genomic_DNA"/>
</dbReference>
<dbReference type="Proteomes" id="UP000676506">
    <property type="component" value="Chromosome 1"/>
</dbReference>
<keyword evidence="2" id="KW-0820">tRNA-binding</keyword>
<dbReference type="EC" id="3.1.1.96" evidence="2"/>
<evidence type="ECO:0000313" key="4">
    <source>
        <dbReference type="Proteomes" id="UP000676506"/>
    </source>
</evidence>
<comment type="catalytic activity">
    <reaction evidence="2">
        <text>glycyl-tRNA(Ala) + H2O = tRNA(Ala) + glycine + H(+)</text>
        <dbReference type="Rhea" id="RHEA:53744"/>
        <dbReference type="Rhea" id="RHEA-COMP:9657"/>
        <dbReference type="Rhea" id="RHEA-COMP:13640"/>
        <dbReference type="ChEBI" id="CHEBI:15377"/>
        <dbReference type="ChEBI" id="CHEBI:15378"/>
        <dbReference type="ChEBI" id="CHEBI:57305"/>
        <dbReference type="ChEBI" id="CHEBI:78442"/>
        <dbReference type="ChEBI" id="CHEBI:78522"/>
    </reaction>
</comment>
<protein>
    <recommendedName>
        <fullName evidence="2">D-aminoacyl-tRNA deacylase</fullName>
        <shortName evidence="2">DTD</shortName>
        <ecNumber evidence="2">3.1.1.96</ecNumber>
    </recommendedName>
    <alternativeName>
        <fullName evidence="2">Gly-tRNA(Ala) deacylase</fullName>
        <ecNumber evidence="2">3.1.1.-</ecNumber>
    </alternativeName>
</protein>
<dbReference type="GO" id="GO:0051499">
    <property type="term" value="F:D-aminoacyl-tRNA deacylase activity"/>
    <property type="evidence" value="ECO:0007669"/>
    <property type="project" value="UniProtKB-EC"/>
</dbReference>
<reference evidence="3 4" key="1">
    <citation type="submission" date="2021-03" db="EMBL/GenBank/DDBJ databases">
        <title>Genomic and phenotypic characterization of Chloracidobacterium isolates provides evidence for multiple species.</title>
        <authorList>
            <person name="Saini M.K."/>
            <person name="Costas A.M.G."/>
            <person name="Tank M."/>
            <person name="Bryant D.A."/>
        </authorList>
    </citation>
    <scope>NUCLEOTIDE SEQUENCE [LARGE SCALE GENOMIC DNA]</scope>
    <source>
        <strain evidence="3 4">BV2-C</strain>
    </source>
</reference>
<comment type="catalytic activity">
    <reaction evidence="2">
        <text>a D-aminoacyl-tRNA + H2O = a tRNA + a D-alpha-amino acid + H(+)</text>
        <dbReference type="Rhea" id="RHEA:13953"/>
        <dbReference type="Rhea" id="RHEA-COMP:10123"/>
        <dbReference type="Rhea" id="RHEA-COMP:10124"/>
        <dbReference type="ChEBI" id="CHEBI:15377"/>
        <dbReference type="ChEBI" id="CHEBI:15378"/>
        <dbReference type="ChEBI" id="CHEBI:59871"/>
        <dbReference type="ChEBI" id="CHEBI:78442"/>
        <dbReference type="ChEBI" id="CHEBI:79333"/>
        <dbReference type="EC" id="3.1.1.96"/>
    </reaction>
</comment>
<evidence type="ECO:0000256" key="2">
    <source>
        <dbReference type="HAMAP-Rule" id="MF_00518"/>
    </source>
</evidence>
<comment type="function">
    <text evidence="2">An aminoacyl-tRNA editing enzyme that deacylates mischarged D-aminoacyl-tRNAs. Also deacylates mischarged glycyl-tRNA(Ala), protecting cells against glycine mischarging by AlaRS. Acts via tRNA-based rather than protein-based catalysis; rejects L-amino acids rather than detecting D-amino acids in the active site. By recycling D-aminoacyl-tRNA to D-amino acids and free tRNA molecules, this enzyme counteracts the toxicity associated with the formation of D-aminoacyl-tRNA entities in vivo and helps enforce protein L-homochirality.</text>
</comment>